<evidence type="ECO:0000256" key="3">
    <source>
        <dbReference type="ARBA" id="ARBA00022531"/>
    </source>
</evidence>
<proteinExistence type="predicted"/>
<accession>A0A6C0KXJ4</accession>
<name>A0A6C0KXJ4_9ZZZZ</name>
<protein>
    <submittedName>
        <fullName evidence="5">Uncharacterized protein</fullName>
    </submittedName>
</protein>
<evidence type="ECO:0000256" key="2">
    <source>
        <dbReference type="ARBA" id="ARBA00022528"/>
    </source>
</evidence>
<sequence length="186" mass="20865">MVSAIICTIMATFSLQQVNGFIPVSPTSTKPKTKTFNFNGDVAPLGFFDPLQITQNSDESTIKYLREAELHHGRIAMIASVMLPLIDKFSEDDLAIDVFSKNHGELNQLGFVYMTLFELTRLLVLYKNPNDKLFRLKDNIQPGMLNAYVPFDENMSNIELSNGRLAMIGALGYIAQELVTQQKIIT</sequence>
<dbReference type="GO" id="GO:0009765">
    <property type="term" value="P:photosynthesis, light harvesting"/>
    <property type="evidence" value="ECO:0007669"/>
    <property type="project" value="InterPro"/>
</dbReference>
<keyword evidence="2" id="KW-0150">Chloroplast</keyword>
<keyword evidence="4" id="KW-0934">Plastid</keyword>
<dbReference type="SUPFAM" id="SSF103511">
    <property type="entry name" value="Chlorophyll a-b binding protein"/>
    <property type="match status" value="1"/>
</dbReference>
<dbReference type="GO" id="GO:0009536">
    <property type="term" value="C:plastid"/>
    <property type="evidence" value="ECO:0007669"/>
    <property type="project" value="UniProtKB-SubCell"/>
</dbReference>
<dbReference type="InterPro" id="IPR001344">
    <property type="entry name" value="Chloro_AB-bd_pln"/>
</dbReference>
<dbReference type="PANTHER" id="PTHR21649">
    <property type="entry name" value="CHLOROPHYLL A/B BINDING PROTEIN"/>
    <property type="match status" value="1"/>
</dbReference>
<evidence type="ECO:0000313" key="5">
    <source>
        <dbReference type="EMBL" id="QHU22319.1"/>
    </source>
</evidence>
<dbReference type="GO" id="GO:0016020">
    <property type="term" value="C:membrane"/>
    <property type="evidence" value="ECO:0007669"/>
    <property type="project" value="InterPro"/>
</dbReference>
<dbReference type="AlphaFoldDB" id="A0A6C0KXJ4"/>
<evidence type="ECO:0000256" key="1">
    <source>
        <dbReference type="ARBA" id="ARBA00004474"/>
    </source>
</evidence>
<organism evidence="5">
    <name type="scientific">viral metagenome</name>
    <dbReference type="NCBI Taxonomy" id="1070528"/>
    <lineage>
        <taxon>unclassified sequences</taxon>
        <taxon>metagenomes</taxon>
        <taxon>organismal metagenomes</taxon>
    </lineage>
</organism>
<reference evidence="5" key="1">
    <citation type="journal article" date="2020" name="Nature">
        <title>Giant virus diversity and host interactions through global metagenomics.</title>
        <authorList>
            <person name="Schulz F."/>
            <person name="Roux S."/>
            <person name="Paez-Espino D."/>
            <person name="Jungbluth S."/>
            <person name="Walsh D.A."/>
            <person name="Denef V.J."/>
            <person name="McMahon K.D."/>
            <person name="Konstantinidis K.T."/>
            <person name="Eloe-Fadrosh E.A."/>
            <person name="Kyrpides N.C."/>
            <person name="Woyke T."/>
        </authorList>
    </citation>
    <scope>NUCLEOTIDE SEQUENCE</scope>
    <source>
        <strain evidence="5">GVMAG-S-ERX555907-102</strain>
    </source>
</reference>
<keyword evidence="3" id="KW-0602">Photosynthesis</keyword>
<comment type="subcellular location">
    <subcellularLocation>
        <location evidence="1">Plastid</location>
    </subcellularLocation>
</comment>
<dbReference type="EMBL" id="MN741005">
    <property type="protein sequence ID" value="QHU22319.1"/>
    <property type="molecule type" value="Genomic_DNA"/>
</dbReference>
<evidence type="ECO:0000256" key="4">
    <source>
        <dbReference type="ARBA" id="ARBA00022640"/>
    </source>
</evidence>
<dbReference type="InterPro" id="IPR022796">
    <property type="entry name" value="Chloroa_b-bind"/>
</dbReference>
<dbReference type="Pfam" id="PF00504">
    <property type="entry name" value="Chloroa_b-bind"/>
    <property type="match status" value="1"/>
</dbReference>
<dbReference type="Gene3D" id="1.10.3460.10">
    <property type="entry name" value="Chlorophyll a/b binding protein domain"/>
    <property type="match status" value="1"/>
</dbReference>